<dbReference type="InterPro" id="IPR003439">
    <property type="entry name" value="ABC_transporter-like_ATP-bd"/>
</dbReference>
<dbReference type="InterPro" id="IPR027417">
    <property type="entry name" value="P-loop_NTPase"/>
</dbReference>
<dbReference type="AlphaFoldDB" id="A0A6J6N4U4"/>
<organism evidence="5">
    <name type="scientific">freshwater metagenome</name>
    <dbReference type="NCBI Taxonomy" id="449393"/>
    <lineage>
        <taxon>unclassified sequences</taxon>
        <taxon>metagenomes</taxon>
        <taxon>ecological metagenomes</taxon>
    </lineage>
</organism>
<evidence type="ECO:0000256" key="1">
    <source>
        <dbReference type="ARBA" id="ARBA00022448"/>
    </source>
</evidence>
<dbReference type="InterPro" id="IPR032823">
    <property type="entry name" value="BCA_ABC_TP_C"/>
</dbReference>
<dbReference type="InterPro" id="IPR003593">
    <property type="entry name" value="AAA+_ATPase"/>
</dbReference>
<keyword evidence="2" id="KW-0547">Nucleotide-binding</keyword>
<dbReference type="Pfam" id="PF00005">
    <property type="entry name" value="ABC_tran"/>
    <property type="match status" value="1"/>
</dbReference>
<protein>
    <submittedName>
        <fullName evidence="5">Unannotated protein</fullName>
    </submittedName>
</protein>
<evidence type="ECO:0000259" key="4">
    <source>
        <dbReference type="PROSITE" id="PS50893"/>
    </source>
</evidence>
<dbReference type="SMART" id="SM00382">
    <property type="entry name" value="AAA"/>
    <property type="match status" value="1"/>
</dbReference>
<dbReference type="EMBL" id="CAEZXM010000024">
    <property type="protein sequence ID" value="CAB4681172.1"/>
    <property type="molecule type" value="Genomic_DNA"/>
</dbReference>
<accession>A0A6J6N4U4</accession>
<dbReference type="GO" id="GO:0005886">
    <property type="term" value="C:plasma membrane"/>
    <property type="evidence" value="ECO:0007669"/>
    <property type="project" value="TreeGrafter"/>
</dbReference>
<reference evidence="5" key="1">
    <citation type="submission" date="2020-05" db="EMBL/GenBank/DDBJ databases">
        <authorList>
            <person name="Chiriac C."/>
            <person name="Salcher M."/>
            <person name="Ghai R."/>
            <person name="Kavagutti S V."/>
        </authorList>
    </citation>
    <scope>NUCLEOTIDE SEQUENCE</scope>
</reference>
<dbReference type="InterPro" id="IPR051120">
    <property type="entry name" value="ABC_AA/LPS_Transport"/>
</dbReference>
<dbReference type="CDD" id="cd03219">
    <property type="entry name" value="ABC_Mj1267_LivG_branched"/>
    <property type="match status" value="1"/>
</dbReference>
<dbReference type="PROSITE" id="PS50893">
    <property type="entry name" value="ABC_TRANSPORTER_2"/>
    <property type="match status" value="1"/>
</dbReference>
<evidence type="ECO:0000256" key="3">
    <source>
        <dbReference type="ARBA" id="ARBA00022840"/>
    </source>
</evidence>
<dbReference type="Pfam" id="PF12399">
    <property type="entry name" value="BCA_ABC_TP_C"/>
    <property type="match status" value="1"/>
</dbReference>
<name>A0A6J6N4U4_9ZZZZ</name>
<evidence type="ECO:0000256" key="2">
    <source>
        <dbReference type="ARBA" id="ARBA00022741"/>
    </source>
</evidence>
<feature type="domain" description="ABC transporter" evidence="4">
    <location>
        <begin position="5"/>
        <end position="246"/>
    </location>
</feature>
<dbReference type="SUPFAM" id="SSF52540">
    <property type="entry name" value="P-loop containing nucleoside triphosphate hydrolases"/>
    <property type="match status" value="1"/>
</dbReference>
<evidence type="ECO:0000313" key="5">
    <source>
        <dbReference type="EMBL" id="CAB4681172.1"/>
    </source>
</evidence>
<gene>
    <name evidence="5" type="ORF">UFOPK2366_00222</name>
</gene>
<proteinExistence type="predicted"/>
<dbReference type="GO" id="GO:0005524">
    <property type="term" value="F:ATP binding"/>
    <property type="evidence" value="ECO:0007669"/>
    <property type="project" value="UniProtKB-KW"/>
</dbReference>
<dbReference type="PANTHER" id="PTHR45772:SF4">
    <property type="entry name" value="ABC TRANSPORTER ATP-BINDING PROTEIN"/>
    <property type="match status" value="1"/>
</dbReference>
<keyword evidence="1" id="KW-0813">Transport</keyword>
<dbReference type="GO" id="GO:0016887">
    <property type="term" value="F:ATP hydrolysis activity"/>
    <property type="evidence" value="ECO:0007669"/>
    <property type="project" value="InterPro"/>
</dbReference>
<dbReference type="Gene3D" id="3.40.50.300">
    <property type="entry name" value="P-loop containing nucleotide triphosphate hydrolases"/>
    <property type="match status" value="1"/>
</dbReference>
<sequence length="253" mass="27234">MTTLLQTTSMSVTFGGLKAVNEVDFSVQKGQLVGLIGPNGAGKTTFIDGITGFVPTTGRIEFAGRDIGSLPPHRRAKLGLGRTWQSLELFDDLSVRENLQVAAEKQSVGSFFADLVAPRRSRDSSSTDWALDVLGISDLASKMPNEISQGQRKLVSAARALAARPELVCMDEPAAGLDSAESRVLGDRLRDIISAGSTIFLVDHDMGLVLNVCDYIYVIEFGVKIAEGTPSEIQKNPRVIEAYLGHSAEEETH</sequence>
<keyword evidence="3" id="KW-0067">ATP-binding</keyword>
<dbReference type="PANTHER" id="PTHR45772">
    <property type="entry name" value="CONSERVED COMPONENT OF ABC TRANSPORTER FOR NATURAL AMINO ACIDS-RELATED"/>
    <property type="match status" value="1"/>
</dbReference>